<keyword evidence="2 4" id="KW-0378">Hydrolase</keyword>
<dbReference type="NCBIfam" id="NF007103">
    <property type="entry name" value="PRK09552.1"/>
    <property type="match status" value="1"/>
</dbReference>
<keyword evidence="1 4" id="KW-0028">Amino-acid biosynthesis</keyword>
<dbReference type="InterPro" id="IPR023214">
    <property type="entry name" value="HAD_sf"/>
</dbReference>
<dbReference type="PANTHER" id="PTHR28181">
    <property type="entry name" value="UPF0655 PROTEIN YCR015C"/>
    <property type="match status" value="1"/>
</dbReference>
<dbReference type="InterPro" id="IPR017718">
    <property type="entry name" value="HAD-SF_hydro_IB_MtnX"/>
</dbReference>
<evidence type="ECO:0000256" key="2">
    <source>
        <dbReference type="ARBA" id="ARBA00022801"/>
    </source>
</evidence>
<protein>
    <recommendedName>
        <fullName evidence="4">2-hydroxy-3-keto-5-methylthiopentenyl-1-phosphate phosphatase</fullName>
        <shortName evidence="4">HK-MTPenyl-1-P phosphatase</shortName>
        <ecNumber evidence="4">3.1.3.87</ecNumber>
    </recommendedName>
</protein>
<dbReference type="EMBL" id="JAFBCV010000002">
    <property type="protein sequence ID" value="MBM7837786.1"/>
    <property type="molecule type" value="Genomic_DNA"/>
</dbReference>
<comment type="pathway">
    <text evidence="4">Amino-acid biosynthesis; L-methionine biosynthesis via salvage pathway; L-methionine from S-methyl-5-thio-alpha-D-ribose 1-phosphate: step 4/6.</text>
</comment>
<dbReference type="NCBIfam" id="TIGR01489">
    <property type="entry name" value="DKMTPPase-SF"/>
    <property type="match status" value="1"/>
</dbReference>
<comment type="similarity">
    <text evidence="4">Belongs to the HAD-like hydrolase superfamily. MtnX family.</text>
</comment>
<dbReference type="HAMAP" id="MF_01680">
    <property type="entry name" value="Salvage_MtnX"/>
    <property type="match status" value="1"/>
</dbReference>
<accession>A0ABS2SQJ8</accession>
<organism evidence="5 6">
    <name type="scientific">Shouchella xiaoxiensis</name>
    <dbReference type="NCBI Taxonomy" id="766895"/>
    <lineage>
        <taxon>Bacteria</taxon>
        <taxon>Bacillati</taxon>
        <taxon>Bacillota</taxon>
        <taxon>Bacilli</taxon>
        <taxon>Bacillales</taxon>
        <taxon>Bacillaceae</taxon>
        <taxon>Shouchella</taxon>
    </lineage>
</organism>
<dbReference type="GO" id="GO:0043716">
    <property type="term" value="F:2-hydroxy-3-keto-5-methylthiopentenyl-1-phosphate phosphatase activity"/>
    <property type="evidence" value="ECO:0007669"/>
    <property type="project" value="UniProtKB-EC"/>
</dbReference>
<name>A0ABS2SQJ8_9BACI</name>
<dbReference type="RefSeq" id="WP_204464844.1">
    <property type="nucleotide sequence ID" value="NZ_JAFBCV010000002.1"/>
</dbReference>
<evidence type="ECO:0000256" key="4">
    <source>
        <dbReference type="HAMAP-Rule" id="MF_01680"/>
    </source>
</evidence>
<dbReference type="InterPro" id="IPR036412">
    <property type="entry name" value="HAD-like_sf"/>
</dbReference>
<dbReference type="EC" id="3.1.3.87" evidence="4"/>
<dbReference type="Proteomes" id="UP001179280">
    <property type="component" value="Unassembled WGS sequence"/>
</dbReference>
<dbReference type="Gene3D" id="3.40.50.1000">
    <property type="entry name" value="HAD superfamily/HAD-like"/>
    <property type="match status" value="1"/>
</dbReference>
<reference evidence="5" key="1">
    <citation type="submission" date="2021-01" db="EMBL/GenBank/DDBJ databases">
        <title>Genomic Encyclopedia of Type Strains, Phase IV (KMG-IV): sequencing the most valuable type-strain genomes for metagenomic binning, comparative biology and taxonomic classification.</title>
        <authorList>
            <person name="Goeker M."/>
        </authorList>
    </citation>
    <scope>NUCLEOTIDE SEQUENCE</scope>
    <source>
        <strain evidence="5">DSM 21943</strain>
    </source>
</reference>
<sequence>MTKRQRIVFCDFDGTITTKDNIMSIMSAFAPPEWETIKDQILAQERSIRDGVGELFTLIPTSKKAEIQAFVAQATIRPGFANFVDETNRSNIPLHVVSGGIDFFVEPMLAPYPINGALYCNGSDFNGETIEVTWPHACDSLCTNDCGCCKPSILRQYPADQYERIVIGDSITDLEAAKLADHIFVCGDFLEEKCQQLQLTYTRFTDFSTVIDQLKSSGVTP</sequence>
<keyword evidence="3 4" id="KW-0486">Methionine biosynthesis</keyword>
<dbReference type="PANTHER" id="PTHR28181:SF2">
    <property type="entry name" value="PHOSPHORIC MONOESTER HYDROLASE"/>
    <property type="match status" value="1"/>
</dbReference>
<evidence type="ECO:0000256" key="3">
    <source>
        <dbReference type="ARBA" id="ARBA00023167"/>
    </source>
</evidence>
<comment type="caution">
    <text evidence="5">The sequence shown here is derived from an EMBL/GenBank/DDBJ whole genome shotgun (WGS) entry which is preliminary data.</text>
</comment>
<keyword evidence="6" id="KW-1185">Reference proteome</keyword>
<dbReference type="SUPFAM" id="SSF56784">
    <property type="entry name" value="HAD-like"/>
    <property type="match status" value="1"/>
</dbReference>
<dbReference type="InterPro" id="IPR050849">
    <property type="entry name" value="HAD-like_hydrolase_phosphatase"/>
</dbReference>
<dbReference type="Gene3D" id="3.90.1470.20">
    <property type="match status" value="1"/>
</dbReference>
<proteinExistence type="inferred from homology"/>
<evidence type="ECO:0000313" key="6">
    <source>
        <dbReference type="Proteomes" id="UP001179280"/>
    </source>
</evidence>
<evidence type="ECO:0000313" key="5">
    <source>
        <dbReference type="EMBL" id="MBM7837786.1"/>
    </source>
</evidence>
<dbReference type="InterPro" id="IPR006384">
    <property type="entry name" value="HAD_hydro_PyrdxlP_Pase-like"/>
</dbReference>
<dbReference type="NCBIfam" id="TIGR01488">
    <property type="entry name" value="HAD-SF-IB"/>
    <property type="match status" value="1"/>
</dbReference>
<dbReference type="Pfam" id="PF12710">
    <property type="entry name" value="HAD"/>
    <property type="match status" value="1"/>
</dbReference>
<comment type="function">
    <text evidence="4">Dephosphorylates 2-hydroxy-3-keto-5-methylthiopentenyl-1-phosphate (HK-MTPenyl-1-P) yielding 1,2-dihydroxy-3-keto-5-methylthiopentene (DHK-MTPene).</text>
</comment>
<comment type="catalytic activity">
    <reaction evidence="4">
        <text>2-hydroxy-5-methylsulfanyl-3-oxopent-1-enyl phosphate + H2O = 1,2-dihydroxy-5-(methylsulfanyl)pent-1-en-3-one + phosphate</text>
        <dbReference type="Rhea" id="RHEA:14481"/>
        <dbReference type="ChEBI" id="CHEBI:15377"/>
        <dbReference type="ChEBI" id="CHEBI:43474"/>
        <dbReference type="ChEBI" id="CHEBI:49252"/>
        <dbReference type="ChEBI" id="CHEBI:59505"/>
        <dbReference type="EC" id="3.1.3.87"/>
    </reaction>
</comment>
<evidence type="ECO:0000256" key="1">
    <source>
        <dbReference type="ARBA" id="ARBA00022605"/>
    </source>
</evidence>
<gene>
    <name evidence="4" type="primary">mtnX</name>
    <name evidence="5" type="ORF">JOC54_001017</name>
</gene>